<protein>
    <submittedName>
        <fullName evidence="1">Uncharacterized protein</fullName>
    </submittedName>
</protein>
<feature type="non-terminal residue" evidence="1">
    <location>
        <position position="1"/>
    </location>
</feature>
<comment type="caution">
    <text evidence="1">The sequence shown here is derived from an EMBL/GenBank/DDBJ whole genome shotgun (WGS) entry which is preliminary data.</text>
</comment>
<name>A0A454CXG7_VIBHA</name>
<sequence>IITTSCGSNDPNILYQRNPQIYPQTVRMCTAFNDLTISVSKFGFG</sequence>
<dbReference type="AlphaFoldDB" id="A0A454CXG7"/>
<evidence type="ECO:0000313" key="1">
    <source>
        <dbReference type="EMBL" id="EKM31095.1"/>
    </source>
</evidence>
<dbReference type="Proteomes" id="UP000008367">
    <property type="component" value="Unassembled WGS sequence"/>
</dbReference>
<dbReference type="EMBL" id="AJSR01001343">
    <property type="protein sequence ID" value="EKM31095.1"/>
    <property type="molecule type" value="Genomic_DNA"/>
</dbReference>
<gene>
    <name evidence="1" type="ORF">VCHENC02_3231</name>
</gene>
<organism evidence="1 2">
    <name type="scientific">Vibrio harveyi</name>
    <name type="common">Beneckea harveyi</name>
    <dbReference type="NCBI Taxonomy" id="669"/>
    <lineage>
        <taxon>Bacteria</taxon>
        <taxon>Pseudomonadati</taxon>
        <taxon>Pseudomonadota</taxon>
        <taxon>Gammaproteobacteria</taxon>
        <taxon>Vibrionales</taxon>
        <taxon>Vibrionaceae</taxon>
        <taxon>Vibrio</taxon>
    </lineage>
</organism>
<accession>A0A454CXG7</accession>
<reference evidence="1 2" key="1">
    <citation type="submission" date="2012-10" db="EMBL/GenBank/DDBJ databases">
        <title>Genome sequence of Vibrio Cholerae HENC-02.</title>
        <authorList>
            <person name="Eppinger M."/>
            <person name="Hasan N.A."/>
            <person name="Sengamalay N."/>
            <person name="Hine E."/>
            <person name="Su Q."/>
            <person name="Daugherty S.C."/>
            <person name="Young S."/>
            <person name="Sadzewicz L."/>
            <person name="Tallon L."/>
            <person name="Cebula T.A."/>
            <person name="Ravel J."/>
            <person name="Colwell R.R."/>
        </authorList>
    </citation>
    <scope>NUCLEOTIDE SEQUENCE [LARGE SCALE GENOMIC DNA]</scope>
    <source>
        <strain evidence="1 2">HENC-02</strain>
    </source>
</reference>
<evidence type="ECO:0000313" key="2">
    <source>
        <dbReference type="Proteomes" id="UP000008367"/>
    </source>
</evidence>
<proteinExistence type="predicted"/>